<dbReference type="CDD" id="cd11065">
    <property type="entry name" value="CYP64-like"/>
    <property type="match status" value="1"/>
</dbReference>
<comment type="similarity">
    <text evidence="2">Belongs to the cytochrome P450 family.</text>
</comment>
<dbReference type="GeneID" id="98158412"/>
<dbReference type="SUPFAM" id="SSF48264">
    <property type="entry name" value="Cytochrome P450"/>
    <property type="match status" value="1"/>
</dbReference>
<sequence length="552" mass="62610">MTEPGIFGLGAVAAAGVSLYFLWICLRIGRRPADYPPGPPTLPVLGNLHLLPKERHYLQFQRWAEEYGPIYSLILGTRTYIVLSSDTAVRDLLDKRSGLYSSRPDMYMGQEVASGGLRLVTMKYSPLWRKMHKMIHNILNVKAAATYVPYQDLENKRMMLDLLDEPAEFAAHIRRYTTSLTTQMIFGFRTVDKNDPRLLQLFQGFELWGELIQGAGSQLLDLYPVLQKLPAFLSPRYHYARELHKKEMALYLGHWMNTKKGLEDGTGLPCFCNDVLRAQGPEQMSDEQAAYLSGSLLEAGSDTTASTLVGFVQAMMVFPDVQKMAQDEIDKVVGTDRLPDIEDMESLPYIRACVKESLRWMPTTVTAAPHGLMKDDSYMGYRLPAGATVILNVWSLHMDPKRNPDPRKFDPTRFIDDHRSELEAATTRDPSTRNNYQFGAGRRLCQGMHIAERSLFLGVARLLWAFNFSRPVDPRTGEQKPLPDIDHLVGTLTMQPAPFEVAILPRSEKKALMIRETWGEAVEKSLDEQSLQWKEVPKGMVFSTWMPTQTDI</sequence>
<keyword evidence="4" id="KW-0560">Oxidoreductase</keyword>
<protein>
    <submittedName>
        <fullName evidence="8">Cytochrome P450</fullName>
    </submittedName>
</protein>
<comment type="caution">
    <text evidence="8">The sequence shown here is derived from an EMBL/GenBank/DDBJ whole genome shotgun (WGS) entry which is preliminary data.</text>
</comment>
<accession>A0ABR4JYF6</accession>
<dbReference type="InterPro" id="IPR050364">
    <property type="entry name" value="Cytochrome_P450_fung"/>
</dbReference>
<dbReference type="PRINTS" id="PR00463">
    <property type="entry name" value="EP450I"/>
</dbReference>
<evidence type="ECO:0000256" key="4">
    <source>
        <dbReference type="ARBA" id="ARBA00023002"/>
    </source>
</evidence>
<organism evidence="8 9">
    <name type="scientific">Aspergillus pseudodeflectus</name>
    <dbReference type="NCBI Taxonomy" id="176178"/>
    <lineage>
        <taxon>Eukaryota</taxon>
        <taxon>Fungi</taxon>
        <taxon>Dikarya</taxon>
        <taxon>Ascomycota</taxon>
        <taxon>Pezizomycotina</taxon>
        <taxon>Eurotiomycetes</taxon>
        <taxon>Eurotiomycetidae</taxon>
        <taxon>Eurotiales</taxon>
        <taxon>Aspergillaceae</taxon>
        <taxon>Aspergillus</taxon>
        <taxon>Aspergillus subgen. Nidulantes</taxon>
    </lineage>
</organism>
<dbReference type="Gene3D" id="1.10.630.10">
    <property type="entry name" value="Cytochrome P450"/>
    <property type="match status" value="1"/>
</dbReference>
<comment type="cofactor">
    <cofactor evidence="1">
        <name>heme</name>
        <dbReference type="ChEBI" id="CHEBI:30413"/>
    </cofactor>
</comment>
<dbReference type="InterPro" id="IPR001128">
    <property type="entry name" value="Cyt_P450"/>
</dbReference>
<evidence type="ECO:0000256" key="5">
    <source>
        <dbReference type="ARBA" id="ARBA00023004"/>
    </source>
</evidence>
<evidence type="ECO:0000313" key="8">
    <source>
        <dbReference type="EMBL" id="KAL2845106.1"/>
    </source>
</evidence>
<name>A0ABR4JYF6_9EURO</name>
<dbReference type="EMBL" id="JBFXLR010000038">
    <property type="protein sequence ID" value="KAL2845106.1"/>
    <property type="molecule type" value="Genomic_DNA"/>
</dbReference>
<keyword evidence="9" id="KW-1185">Reference proteome</keyword>
<dbReference type="Proteomes" id="UP001610444">
    <property type="component" value="Unassembled WGS sequence"/>
</dbReference>
<keyword evidence="3" id="KW-0479">Metal-binding</keyword>
<dbReference type="PANTHER" id="PTHR46300">
    <property type="entry name" value="P450, PUTATIVE (EUROFUNG)-RELATED-RELATED"/>
    <property type="match status" value="1"/>
</dbReference>
<proteinExistence type="inferred from homology"/>
<evidence type="ECO:0000256" key="6">
    <source>
        <dbReference type="ARBA" id="ARBA00023033"/>
    </source>
</evidence>
<keyword evidence="7" id="KW-0472">Membrane</keyword>
<keyword evidence="7" id="KW-1133">Transmembrane helix</keyword>
<dbReference type="InterPro" id="IPR036396">
    <property type="entry name" value="Cyt_P450_sf"/>
</dbReference>
<dbReference type="Pfam" id="PF00067">
    <property type="entry name" value="p450"/>
    <property type="match status" value="1"/>
</dbReference>
<evidence type="ECO:0000313" key="9">
    <source>
        <dbReference type="Proteomes" id="UP001610444"/>
    </source>
</evidence>
<evidence type="ECO:0000256" key="3">
    <source>
        <dbReference type="ARBA" id="ARBA00022723"/>
    </source>
</evidence>
<evidence type="ECO:0000256" key="2">
    <source>
        <dbReference type="ARBA" id="ARBA00010617"/>
    </source>
</evidence>
<keyword evidence="6" id="KW-0503">Monooxygenase</keyword>
<gene>
    <name evidence="8" type="ORF">BJX68DRAFT_256901</name>
</gene>
<dbReference type="RefSeq" id="XP_070896463.1">
    <property type="nucleotide sequence ID" value="XM_071043248.1"/>
</dbReference>
<dbReference type="InterPro" id="IPR002401">
    <property type="entry name" value="Cyt_P450_E_grp-I"/>
</dbReference>
<reference evidence="8 9" key="1">
    <citation type="submission" date="2024-07" db="EMBL/GenBank/DDBJ databases">
        <title>Section-level genome sequencing and comparative genomics of Aspergillus sections Usti and Cavernicolus.</title>
        <authorList>
            <consortium name="Lawrence Berkeley National Laboratory"/>
            <person name="Nybo J.L."/>
            <person name="Vesth T.C."/>
            <person name="Theobald S."/>
            <person name="Frisvad J.C."/>
            <person name="Larsen T.O."/>
            <person name="Kjaerboelling I."/>
            <person name="Rothschild-Mancinelli K."/>
            <person name="Lyhne E.K."/>
            <person name="Kogle M.E."/>
            <person name="Barry K."/>
            <person name="Clum A."/>
            <person name="Na H."/>
            <person name="Ledsgaard L."/>
            <person name="Lin J."/>
            <person name="Lipzen A."/>
            <person name="Kuo A."/>
            <person name="Riley R."/>
            <person name="Mondo S."/>
            <person name="LaButti K."/>
            <person name="Haridas S."/>
            <person name="Pangalinan J."/>
            <person name="Salamov A.A."/>
            <person name="Simmons B.A."/>
            <person name="Magnuson J.K."/>
            <person name="Chen J."/>
            <person name="Drula E."/>
            <person name="Henrissat B."/>
            <person name="Wiebenga A."/>
            <person name="Lubbers R.J."/>
            <person name="Gomes A.C."/>
            <person name="Macurrencykelacurrency M.R."/>
            <person name="Stajich J."/>
            <person name="Grigoriev I.V."/>
            <person name="Mortensen U.H."/>
            <person name="De vries R.P."/>
            <person name="Baker S.E."/>
            <person name="Andersen M.R."/>
        </authorList>
    </citation>
    <scope>NUCLEOTIDE SEQUENCE [LARGE SCALE GENOMIC DNA]</scope>
    <source>
        <strain evidence="8 9">CBS 756.74</strain>
    </source>
</reference>
<evidence type="ECO:0000256" key="7">
    <source>
        <dbReference type="SAM" id="Phobius"/>
    </source>
</evidence>
<evidence type="ECO:0000256" key="1">
    <source>
        <dbReference type="ARBA" id="ARBA00001971"/>
    </source>
</evidence>
<keyword evidence="7" id="KW-0812">Transmembrane</keyword>
<feature type="transmembrane region" description="Helical" evidence="7">
    <location>
        <begin position="6"/>
        <end position="26"/>
    </location>
</feature>
<keyword evidence="5" id="KW-0408">Iron</keyword>
<dbReference type="PANTHER" id="PTHR46300:SF2">
    <property type="entry name" value="CYTOCHROME P450 MONOOXYGENASE ALNH-RELATED"/>
    <property type="match status" value="1"/>
</dbReference>
<dbReference type="PRINTS" id="PR00385">
    <property type="entry name" value="P450"/>
</dbReference>